<keyword evidence="6" id="KW-1185">Reference proteome</keyword>
<feature type="compositionally biased region" description="Basic and acidic residues" evidence="1">
    <location>
        <begin position="722"/>
        <end position="743"/>
    </location>
</feature>
<feature type="compositionally biased region" description="Acidic residues" evidence="1">
    <location>
        <begin position="709"/>
        <end position="719"/>
    </location>
</feature>
<name>A0A423XD17_9PEZI</name>
<evidence type="ECO:0008006" key="7">
    <source>
        <dbReference type="Google" id="ProtNLM"/>
    </source>
</evidence>
<protein>
    <recommendedName>
        <fullName evidence="7">DNA repair protein Rad26</fullName>
    </recommendedName>
</protein>
<feature type="domain" description="Rad26-like N-terminal" evidence="4">
    <location>
        <begin position="383"/>
        <end position="431"/>
    </location>
</feature>
<feature type="region of interest" description="Disordered" evidence="1">
    <location>
        <begin position="266"/>
        <end position="287"/>
    </location>
</feature>
<dbReference type="Pfam" id="PF21046">
    <property type="entry name" value="Rad26-like_C"/>
    <property type="match status" value="1"/>
</dbReference>
<feature type="domain" description="Rad26-like helical repeats" evidence="2">
    <location>
        <begin position="489"/>
        <end position="798"/>
    </location>
</feature>
<comment type="caution">
    <text evidence="5">The sequence shown here is derived from an EMBL/GenBank/DDBJ whole genome shotgun (WGS) entry which is preliminary data.</text>
</comment>
<sequence>MDDFDDDDFDDLNATTLQELENNAIHFTQAQKLEPTQAVNEDDYGLEDDDLDDTVVIDYAAQLPVRPSVERQLPSQIPSVAQDVRPPPPRSIQQPRWQQPATGQRLPSQYHEARQPPPSSNLSVPPHRPTIPRRVGAPPPVANRHAPRPTNSQSMRPPPPRPTTYQQSQTQFSQPSTIPQNQNDFVANLQARVRALENDLHTAKGEVSIVRSKFDKSVAAHEAEVARLKKQNADALAKQERLAEAAIHAEKAAATELQFTRQDLREELSRSKKTRKESAETTLSTPKKNKANNFKIVADGFDDVEIMPSPTKAQGGTKGKGKNAALTPGERTPTRGKRKRPAIDSPVMALEVEDDVVMADAVSVSQAEATGSSLRPNALPYDLLRLVLDHGAIHGQPLTFDLLARYSFPSDPEQSFAGIIFQKLPSLGDSHDPMRLLIDFCDVIIDLWDQCLREKYYEPIYDLVSLITFILQLNTIAVAPYIVSTLIPVAQTTIFLLAVPRFESQDGDLTTSVDEMIQHLILNIDTEGTLQLIYLAALGCADSYLLDPEHPLDLGPARDPPQRLYWKLVRIDFVLVLLSPKQPHDDFLGMLSLLCTSCMSDSIGPITGEPERDPAFVAQALIERVSKIMHEPLRWSASGEQSGSFGQQQCIVRLAALRTLMAFATSSLGARQLALSDVAIPRLVNVLCGAIDALYDMDVPVELFQPGLYDDDGNDEESATEQTKEGRLPAKVDEMQGVTKEEGTVAEPIALGDDDDTAARSLAPPSLRTPSDSTSDASPTHLLYTIVSSTILLLHTLVTDPATSAYTDMRAKLSTSHGASQKYLLTLSRLNYAEEDLVLEAGIDPGTFDRANDLLDLAITPDEAEGVREVFGAWS</sequence>
<evidence type="ECO:0000313" key="6">
    <source>
        <dbReference type="Proteomes" id="UP000285146"/>
    </source>
</evidence>
<feature type="region of interest" description="Disordered" evidence="1">
    <location>
        <begin position="305"/>
        <end position="340"/>
    </location>
</feature>
<dbReference type="InterPro" id="IPR048380">
    <property type="entry name" value="Rad26-like_N"/>
</dbReference>
<proteinExistence type="predicted"/>
<reference evidence="5 6" key="1">
    <citation type="submission" date="2015-09" db="EMBL/GenBank/DDBJ databases">
        <title>Host preference determinants of Valsa canker pathogens revealed by comparative genomics.</title>
        <authorList>
            <person name="Yin Z."/>
            <person name="Huang L."/>
        </authorList>
    </citation>
    <scope>NUCLEOTIDE SEQUENCE [LARGE SCALE GENOMIC DNA]</scope>
    <source>
        <strain evidence="5 6">SXYLt</strain>
    </source>
</reference>
<dbReference type="InParanoid" id="A0A423XD17"/>
<dbReference type="AlphaFoldDB" id="A0A423XD17"/>
<dbReference type="OrthoDB" id="5245063at2759"/>
<feature type="domain" description="Rad26-like C-terminal" evidence="3">
    <location>
        <begin position="808"/>
        <end position="871"/>
    </location>
</feature>
<evidence type="ECO:0000259" key="2">
    <source>
        <dbReference type="Pfam" id="PF12331"/>
    </source>
</evidence>
<dbReference type="Proteomes" id="UP000285146">
    <property type="component" value="Unassembled WGS sequence"/>
</dbReference>
<dbReference type="STRING" id="1230097.A0A423XD17"/>
<dbReference type="InterPro" id="IPR048379">
    <property type="entry name" value="Rad26-like_C"/>
</dbReference>
<accession>A0A423XD17</accession>
<dbReference type="Pfam" id="PF12331">
    <property type="entry name" value="Rad26-like_helical_rpts"/>
    <property type="match status" value="1"/>
</dbReference>
<gene>
    <name evidence="5" type="ORF">VPNG_04037</name>
</gene>
<evidence type="ECO:0000313" key="5">
    <source>
        <dbReference type="EMBL" id="ROW13966.1"/>
    </source>
</evidence>
<dbReference type="EMBL" id="LKEB01000016">
    <property type="protein sequence ID" value="ROW13966.1"/>
    <property type="molecule type" value="Genomic_DNA"/>
</dbReference>
<feature type="compositionally biased region" description="Low complexity" evidence="1">
    <location>
        <begin position="769"/>
        <end position="778"/>
    </location>
</feature>
<evidence type="ECO:0000256" key="1">
    <source>
        <dbReference type="SAM" id="MobiDB-lite"/>
    </source>
</evidence>
<dbReference type="InterPro" id="IPR022093">
    <property type="entry name" value="Rad26-like_helical"/>
</dbReference>
<feature type="compositionally biased region" description="Low complexity" evidence="1">
    <location>
        <begin position="91"/>
        <end position="100"/>
    </location>
</feature>
<feature type="region of interest" description="Disordered" evidence="1">
    <location>
        <begin position="64"/>
        <end position="180"/>
    </location>
</feature>
<organism evidence="5 6">
    <name type="scientific">Cytospora leucostoma</name>
    <dbReference type="NCBI Taxonomy" id="1230097"/>
    <lineage>
        <taxon>Eukaryota</taxon>
        <taxon>Fungi</taxon>
        <taxon>Dikarya</taxon>
        <taxon>Ascomycota</taxon>
        <taxon>Pezizomycotina</taxon>
        <taxon>Sordariomycetes</taxon>
        <taxon>Sordariomycetidae</taxon>
        <taxon>Diaporthales</taxon>
        <taxon>Cytosporaceae</taxon>
        <taxon>Cytospora</taxon>
    </lineage>
</organism>
<evidence type="ECO:0000259" key="3">
    <source>
        <dbReference type="Pfam" id="PF21046"/>
    </source>
</evidence>
<dbReference type="Pfam" id="PF21048">
    <property type="entry name" value="Rad26-like_N"/>
    <property type="match status" value="1"/>
</dbReference>
<feature type="region of interest" description="Disordered" evidence="1">
    <location>
        <begin position="708"/>
        <end position="778"/>
    </location>
</feature>
<evidence type="ECO:0000259" key="4">
    <source>
        <dbReference type="Pfam" id="PF21048"/>
    </source>
</evidence>
<feature type="compositionally biased region" description="Low complexity" evidence="1">
    <location>
        <begin position="163"/>
        <end position="180"/>
    </location>
</feature>